<evidence type="ECO:0000313" key="1">
    <source>
        <dbReference type="EMBL" id="CAA9548364.1"/>
    </source>
</evidence>
<organism evidence="1">
    <name type="scientific">uncultured Thermomicrobiales bacterium</name>
    <dbReference type="NCBI Taxonomy" id="1645740"/>
    <lineage>
        <taxon>Bacteria</taxon>
        <taxon>Pseudomonadati</taxon>
        <taxon>Thermomicrobiota</taxon>
        <taxon>Thermomicrobia</taxon>
        <taxon>Thermomicrobiales</taxon>
        <taxon>environmental samples</taxon>
    </lineage>
</organism>
<protein>
    <submittedName>
        <fullName evidence="1">Uncharacterized protein</fullName>
    </submittedName>
</protein>
<gene>
    <name evidence="1" type="ORF">AVDCRST_MAG73-2636</name>
</gene>
<name>A0A6J4UIM9_9BACT</name>
<sequence>MVESSALVALAPVGPGNHVRARCYTRRSSPGPCRVRAMGGP</sequence>
<proteinExistence type="predicted"/>
<dbReference type="EMBL" id="CADCWE010000175">
    <property type="protein sequence ID" value="CAA9548364.1"/>
    <property type="molecule type" value="Genomic_DNA"/>
</dbReference>
<accession>A0A6J4UIM9</accession>
<reference evidence="1" key="1">
    <citation type="submission" date="2020-02" db="EMBL/GenBank/DDBJ databases">
        <authorList>
            <person name="Meier V. D."/>
        </authorList>
    </citation>
    <scope>NUCLEOTIDE SEQUENCE</scope>
    <source>
        <strain evidence="1">AVDCRST_MAG73</strain>
    </source>
</reference>
<dbReference type="AlphaFoldDB" id="A0A6J4UIM9"/>